<evidence type="ECO:0000313" key="9">
    <source>
        <dbReference type="Proteomes" id="UP000321304"/>
    </source>
</evidence>
<dbReference type="InterPro" id="IPR011010">
    <property type="entry name" value="DNA_brk_join_enz"/>
</dbReference>
<evidence type="ECO:0000256" key="3">
    <source>
        <dbReference type="ARBA" id="ARBA00023125"/>
    </source>
</evidence>
<dbReference type="Pfam" id="PF00589">
    <property type="entry name" value="Phage_integrase"/>
    <property type="match status" value="1"/>
</dbReference>
<dbReference type="InterPro" id="IPR004107">
    <property type="entry name" value="Integrase_SAM-like_N"/>
</dbReference>
<keyword evidence="4" id="KW-0233">DNA recombination</keyword>
<dbReference type="InterPro" id="IPR044068">
    <property type="entry name" value="CB"/>
</dbReference>
<proteinExistence type="predicted"/>
<dbReference type="GO" id="GO:0007059">
    <property type="term" value="P:chromosome segregation"/>
    <property type="evidence" value="ECO:0007669"/>
    <property type="project" value="UniProtKB-KW"/>
</dbReference>
<dbReference type="Gene3D" id="1.10.443.10">
    <property type="entry name" value="Intergrase catalytic core"/>
    <property type="match status" value="1"/>
</dbReference>
<comment type="caution">
    <text evidence="8">The sequence shown here is derived from an EMBL/GenBank/DDBJ whole genome shotgun (WGS) entry which is preliminary data.</text>
</comment>
<keyword evidence="3 5" id="KW-0238">DNA-binding</keyword>
<accession>A0A560KRZ7</accession>
<dbReference type="GO" id="GO:0006310">
    <property type="term" value="P:DNA recombination"/>
    <property type="evidence" value="ECO:0007669"/>
    <property type="project" value="UniProtKB-KW"/>
</dbReference>
<gene>
    <name evidence="8" type="ORF">FBZ93_1343</name>
</gene>
<name>A0A560KRZ7_9BRAD</name>
<dbReference type="GO" id="GO:0015074">
    <property type="term" value="P:DNA integration"/>
    <property type="evidence" value="ECO:0007669"/>
    <property type="project" value="UniProtKB-KW"/>
</dbReference>
<dbReference type="AlphaFoldDB" id="A0A560KRZ7"/>
<dbReference type="InterPro" id="IPR010998">
    <property type="entry name" value="Integrase_recombinase_N"/>
</dbReference>
<evidence type="ECO:0000259" key="7">
    <source>
        <dbReference type="PROSITE" id="PS51900"/>
    </source>
</evidence>
<evidence type="ECO:0000256" key="4">
    <source>
        <dbReference type="ARBA" id="ARBA00023172"/>
    </source>
</evidence>
<evidence type="ECO:0000256" key="2">
    <source>
        <dbReference type="ARBA" id="ARBA00022908"/>
    </source>
</evidence>
<dbReference type="Pfam" id="PF02899">
    <property type="entry name" value="Phage_int_SAM_1"/>
    <property type="match status" value="1"/>
</dbReference>
<dbReference type="PROSITE" id="PS51900">
    <property type="entry name" value="CB"/>
    <property type="match status" value="1"/>
</dbReference>
<dbReference type="OrthoDB" id="9801717at2"/>
<dbReference type="InterPro" id="IPR050090">
    <property type="entry name" value="Tyrosine_recombinase_XerCD"/>
</dbReference>
<dbReference type="PROSITE" id="PS51898">
    <property type="entry name" value="TYR_RECOMBINASE"/>
    <property type="match status" value="1"/>
</dbReference>
<evidence type="ECO:0000313" key="8">
    <source>
        <dbReference type="EMBL" id="TWB85982.1"/>
    </source>
</evidence>
<feature type="domain" description="Tyr recombinase" evidence="6">
    <location>
        <begin position="122"/>
        <end position="305"/>
    </location>
</feature>
<dbReference type="Gene3D" id="1.10.150.130">
    <property type="match status" value="1"/>
</dbReference>
<dbReference type="SUPFAM" id="SSF56349">
    <property type="entry name" value="DNA breaking-rejoining enzymes"/>
    <property type="match status" value="1"/>
</dbReference>
<evidence type="ECO:0000256" key="5">
    <source>
        <dbReference type="PROSITE-ProRule" id="PRU01248"/>
    </source>
</evidence>
<evidence type="ECO:0000259" key="6">
    <source>
        <dbReference type="PROSITE" id="PS51898"/>
    </source>
</evidence>
<evidence type="ECO:0000256" key="1">
    <source>
        <dbReference type="ARBA" id="ARBA00022829"/>
    </source>
</evidence>
<dbReference type="GO" id="GO:0003677">
    <property type="term" value="F:DNA binding"/>
    <property type="evidence" value="ECO:0007669"/>
    <property type="project" value="UniProtKB-UniRule"/>
</dbReference>
<organism evidence="8 9">
    <name type="scientific">Bradyrhizobium macuxiense</name>
    <dbReference type="NCBI Taxonomy" id="1755647"/>
    <lineage>
        <taxon>Bacteria</taxon>
        <taxon>Pseudomonadati</taxon>
        <taxon>Pseudomonadota</taxon>
        <taxon>Alphaproteobacteria</taxon>
        <taxon>Hyphomicrobiales</taxon>
        <taxon>Nitrobacteraceae</taxon>
        <taxon>Bradyrhizobium</taxon>
    </lineage>
</organism>
<dbReference type="RefSeq" id="WP_146993200.1">
    <property type="nucleotide sequence ID" value="NZ_VITY01000034.1"/>
</dbReference>
<dbReference type="Proteomes" id="UP000321304">
    <property type="component" value="Unassembled WGS sequence"/>
</dbReference>
<dbReference type="EMBL" id="VITY01000034">
    <property type="protein sequence ID" value="TWB85982.1"/>
    <property type="molecule type" value="Genomic_DNA"/>
</dbReference>
<keyword evidence="2" id="KW-0229">DNA integration</keyword>
<dbReference type="InterPro" id="IPR013762">
    <property type="entry name" value="Integrase-like_cat_sf"/>
</dbReference>
<keyword evidence="9" id="KW-1185">Reference proteome</keyword>
<dbReference type="InterPro" id="IPR002104">
    <property type="entry name" value="Integrase_catalytic"/>
</dbReference>
<reference evidence="8 9" key="1">
    <citation type="submission" date="2019-06" db="EMBL/GenBank/DDBJ databases">
        <title>Genomic Encyclopedia of Type Strains, Phase IV (KMG-V): Genome sequencing to study the core and pangenomes of soil and plant-associated prokaryotes.</title>
        <authorList>
            <person name="Whitman W."/>
        </authorList>
    </citation>
    <scope>NUCLEOTIDE SEQUENCE [LARGE SCALE GENOMIC DNA]</scope>
    <source>
        <strain evidence="8 9">BR 10355</strain>
    </source>
</reference>
<dbReference type="PANTHER" id="PTHR30349:SF81">
    <property type="entry name" value="TYROSINE RECOMBINASE XERC"/>
    <property type="match status" value="1"/>
</dbReference>
<feature type="domain" description="Core-binding (CB)" evidence="7">
    <location>
        <begin position="5"/>
        <end position="98"/>
    </location>
</feature>
<keyword evidence="1" id="KW-0159">Chromosome partition</keyword>
<dbReference type="PANTHER" id="PTHR30349">
    <property type="entry name" value="PHAGE INTEGRASE-RELATED"/>
    <property type="match status" value="1"/>
</dbReference>
<sequence length="331" mass="36871">MKDKSLLGPWIRRFLLEHLVAERNLSRNTQASYRDTLTLLLPFASKQGGCAIDRMTVEELTPEVVRKFLDHLERDRQCSEVTRNQRLATIHSLARFIGTRSPVHLAWCSEIRAVPFKKTAKTAIGYLEKAEMDTLLDQPDRRTSLGGRDHVLLLFLYNSGARADEAAKLTVGNLQLGASPSVRLHGKGNTVRICPLWSTTATSLARLVADRSKNEAVFLGRTNQPLTRFGIHRLVTQYAAMAAETVPTLATKRASPHTVRHTTAVHLLRAGVDINTIRAWLGHVSLDTTHIYAEVDLEMKAEALARVDISSLKPPPRHLSLPSLMAFLKAL</sequence>
<protein>
    <submittedName>
        <fullName evidence="8">Site-specific recombinase XerD</fullName>
    </submittedName>
</protein>